<feature type="compositionally biased region" description="Basic and acidic residues" evidence="1">
    <location>
        <begin position="197"/>
        <end position="239"/>
    </location>
</feature>
<protein>
    <submittedName>
        <fullName evidence="3">Uncharacterized protein</fullName>
    </submittedName>
</protein>
<evidence type="ECO:0000313" key="4">
    <source>
        <dbReference type="Proteomes" id="UP001224392"/>
    </source>
</evidence>
<comment type="caution">
    <text evidence="3">The sequence shown here is derived from an EMBL/GenBank/DDBJ whole genome shotgun (WGS) entry which is preliminary data.</text>
</comment>
<reference evidence="3 4" key="1">
    <citation type="submission" date="2023-04" db="EMBL/GenBank/DDBJ databases">
        <title>Marinobulbifer ophiurae gen. nov., sp. Nov., isolate from tissue of brittle star Ophioplocus japonicus.</title>
        <authorList>
            <person name="Kawano K."/>
            <person name="Sawayama S."/>
            <person name="Nakagawa S."/>
        </authorList>
    </citation>
    <scope>NUCLEOTIDE SEQUENCE [LARGE SCALE GENOMIC DNA]</scope>
    <source>
        <strain evidence="3 4">NKW57</strain>
    </source>
</reference>
<gene>
    <name evidence="3" type="ORF">MNKW57_21240</name>
</gene>
<keyword evidence="2" id="KW-0732">Signal</keyword>
<evidence type="ECO:0000256" key="2">
    <source>
        <dbReference type="SAM" id="SignalP"/>
    </source>
</evidence>
<feature type="region of interest" description="Disordered" evidence="1">
    <location>
        <begin position="183"/>
        <end position="239"/>
    </location>
</feature>
<keyword evidence="4" id="KW-1185">Reference proteome</keyword>
<sequence>MQFPFKKSMLAAVLAGLMGSGYALAQTDDVDVETEVEETGVQVDRIAGQFADFVGSEEEAANVVNGLRDGSIRYEAETDGSEAEAETDTTAEVDTVEGEGGEQGMGYGNVFITMALAEQLAGQMADELAAAESESETGTEATVSYNDALNKILFMRQEEGMGWGQIAKDLGLNLGHVMSDLRSNRPEKVSEKLSQGKPEKMARVAKAEKMERPAKPEKMERPEKPEKPERPEKPQRPER</sequence>
<feature type="signal peptide" evidence="2">
    <location>
        <begin position="1"/>
        <end position="25"/>
    </location>
</feature>
<organism evidence="3 4">
    <name type="scientific">Biformimicrobium ophioploci</name>
    <dbReference type="NCBI Taxonomy" id="3036711"/>
    <lineage>
        <taxon>Bacteria</taxon>
        <taxon>Pseudomonadati</taxon>
        <taxon>Pseudomonadota</taxon>
        <taxon>Gammaproteobacteria</taxon>
        <taxon>Cellvibrionales</taxon>
        <taxon>Microbulbiferaceae</taxon>
        <taxon>Biformimicrobium</taxon>
    </lineage>
</organism>
<evidence type="ECO:0000313" key="3">
    <source>
        <dbReference type="EMBL" id="GMG87803.1"/>
    </source>
</evidence>
<accession>A0ABQ6M0F6</accession>
<evidence type="ECO:0000256" key="1">
    <source>
        <dbReference type="SAM" id="MobiDB-lite"/>
    </source>
</evidence>
<dbReference type="RefSeq" id="WP_285764422.1">
    <property type="nucleotide sequence ID" value="NZ_BSYJ01000004.1"/>
</dbReference>
<name>A0ABQ6M0F6_9GAMM</name>
<feature type="chain" id="PRO_5046697166" evidence="2">
    <location>
        <begin position="26"/>
        <end position="239"/>
    </location>
</feature>
<dbReference type="EMBL" id="BSYJ01000004">
    <property type="protein sequence ID" value="GMG87803.1"/>
    <property type="molecule type" value="Genomic_DNA"/>
</dbReference>
<proteinExistence type="predicted"/>
<dbReference type="Proteomes" id="UP001224392">
    <property type="component" value="Unassembled WGS sequence"/>
</dbReference>